<proteinExistence type="predicted"/>
<evidence type="ECO:0000256" key="1">
    <source>
        <dbReference type="SAM" id="Coils"/>
    </source>
</evidence>
<sequence length="116" mass="13824">MIENVDLNEAIKEFVQINRDLERKIDQHLQNIEATQRIVIENAGGIKSLLKLNYQEILKNRNEILENRKIIERNKDEIIQNRKIIEHETLENRNLIEIINTKLDKIFDKLQIDPLS</sequence>
<keyword evidence="1" id="KW-0175">Coiled coil</keyword>
<feature type="coiled-coil region" evidence="1">
    <location>
        <begin position="4"/>
        <end position="74"/>
    </location>
</feature>
<name>A0A0F9Q8G1_9ZZZZ</name>
<protein>
    <submittedName>
        <fullName evidence="2">Uncharacterized protein</fullName>
    </submittedName>
</protein>
<dbReference type="EMBL" id="LAZR01002187">
    <property type="protein sequence ID" value="KKN33342.1"/>
    <property type="molecule type" value="Genomic_DNA"/>
</dbReference>
<reference evidence="2" key="1">
    <citation type="journal article" date="2015" name="Nature">
        <title>Complex archaea that bridge the gap between prokaryotes and eukaryotes.</title>
        <authorList>
            <person name="Spang A."/>
            <person name="Saw J.H."/>
            <person name="Jorgensen S.L."/>
            <person name="Zaremba-Niedzwiedzka K."/>
            <person name="Martijn J."/>
            <person name="Lind A.E."/>
            <person name="van Eijk R."/>
            <person name="Schleper C."/>
            <person name="Guy L."/>
            <person name="Ettema T.J."/>
        </authorList>
    </citation>
    <scope>NUCLEOTIDE SEQUENCE</scope>
</reference>
<evidence type="ECO:0000313" key="2">
    <source>
        <dbReference type="EMBL" id="KKN33342.1"/>
    </source>
</evidence>
<organism evidence="2">
    <name type="scientific">marine sediment metagenome</name>
    <dbReference type="NCBI Taxonomy" id="412755"/>
    <lineage>
        <taxon>unclassified sequences</taxon>
        <taxon>metagenomes</taxon>
        <taxon>ecological metagenomes</taxon>
    </lineage>
</organism>
<dbReference type="AlphaFoldDB" id="A0A0F9Q8G1"/>
<comment type="caution">
    <text evidence="2">The sequence shown here is derived from an EMBL/GenBank/DDBJ whole genome shotgun (WGS) entry which is preliminary data.</text>
</comment>
<accession>A0A0F9Q8G1</accession>
<gene>
    <name evidence="2" type="ORF">LCGC14_0804850</name>
</gene>